<evidence type="ECO:0000313" key="1">
    <source>
        <dbReference type="EMBL" id="EPB78105.1"/>
    </source>
</evidence>
<dbReference type="AlphaFoldDB" id="A0A0D6M1E7"/>
<reference evidence="1 2" key="1">
    <citation type="submission" date="2013-05" db="EMBL/GenBank/DDBJ databases">
        <title>Draft genome of the parasitic nematode Anyclostoma ceylanicum.</title>
        <authorList>
            <person name="Mitreva M."/>
        </authorList>
    </citation>
    <scope>NUCLEOTIDE SEQUENCE [LARGE SCALE GENOMIC DNA]</scope>
</reference>
<dbReference type="Proteomes" id="UP000054495">
    <property type="component" value="Unassembled WGS sequence"/>
</dbReference>
<accession>A0A0D6M1E7</accession>
<sequence>MLAVAFCAIVVLSGNRNDWVTHSLGSPPDFSPSKCSELAGVALAQNRQFRSCDPVQLARCQATFNDDLKIDGSLGVRSYQALRAAIENKIGVDKAQGLANTCVAFKYYKTCFNGRDDYANCANNPLGLLVDQNGTATGITEDQAFGYTKIFNQFDFSCGAGFSEFTNNDDCAASVFLTGTSEMRTCDSNFAASIKRDTDPLNTCAYVEVAKECYMTAFKKRCSQYPEVITSRASNGGRVSKTVRIFATT</sequence>
<dbReference type="EMBL" id="KE124820">
    <property type="protein sequence ID" value="EPB78105.1"/>
    <property type="molecule type" value="Genomic_DNA"/>
</dbReference>
<keyword evidence="2" id="KW-1185">Reference proteome</keyword>
<organism evidence="1 2">
    <name type="scientific">Ancylostoma ceylanicum</name>
    <dbReference type="NCBI Taxonomy" id="53326"/>
    <lineage>
        <taxon>Eukaryota</taxon>
        <taxon>Metazoa</taxon>
        <taxon>Ecdysozoa</taxon>
        <taxon>Nematoda</taxon>
        <taxon>Chromadorea</taxon>
        <taxon>Rhabditida</taxon>
        <taxon>Rhabditina</taxon>
        <taxon>Rhabditomorpha</taxon>
        <taxon>Strongyloidea</taxon>
        <taxon>Ancylostomatidae</taxon>
        <taxon>Ancylostomatinae</taxon>
        <taxon>Ancylostoma</taxon>
    </lineage>
</organism>
<evidence type="ECO:0000313" key="2">
    <source>
        <dbReference type="Proteomes" id="UP000054495"/>
    </source>
</evidence>
<proteinExistence type="predicted"/>
<gene>
    <name evidence="1" type="ORF">ANCCEY_02827</name>
</gene>
<dbReference type="PANTHER" id="PTHR34311:SF6">
    <property type="entry name" value="NEMATODE SPECIFIC PEPTIDE FAMILY"/>
    <property type="match status" value="1"/>
</dbReference>
<dbReference type="PANTHER" id="PTHR34311">
    <property type="entry name" value="PROTEIN CBG21698-RELATED"/>
    <property type="match status" value="1"/>
</dbReference>
<name>A0A0D6M1E7_9BILA</name>
<protein>
    <recommendedName>
        <fullName evidence="3">DUF19 domain-containing protein</fullName>
    </recommendedName>
</protein>
<evidence type="ECO:0008006" key="3">
    <source>
        <dbReference type="Google" id="ProtNLM"/>
    </source>
</evidence>